<keyword evidence="2" id="KW-1185">Reference proteome</keyword>
<sequence>MAQAVCEEAQCRSLKELKPCSANFQLSMDWYGRARSFYLPDGALLAPPPLNEELGGSMAGGQPSGLCLLLPVGTNGESVWLHG</sequence>
<dbReference type="AlphaFoldDB" id="A0A5B7FJP5"/>
<evidence type="ECO:0000313" key="2">
    <source>
        <dbReference type="Proteomes" id="UP000324222"/>
    </source>
</evidence>
<dbReference type="EMBL" id="VSRR010006834">
    <property type="protein sequence ID" value="MPC45666.1"/>
    <property type="molecule type" value="Genomic_DNA"/>
</dbReference>
<accession>A0A5B7FJP5</accession>
<proteinExistence type="predicted"/>
<gene>
    <name evidence="1" type="ORF">E2C01_039372</name>
</gene>
<evidence type="ECO:0000313" key="1">
    <source>
        <dbReference type="EMBL" id="MPC45666.1"/>
    </source>
</evidence>
<comment type="caution">
    <text evidence="1">The sequence shown here is derived from an EMBL/GenBank/DDBJ whole genome shotgun (WGS) entry which is preliminary data.</text>
</comment>
<dbReference type="Proteomes" id="UP000324222">
    <property type="component" value="Unassembled WGS sequence"/>
</dbReference>
<name>A0A5B7FJP5_PORTR</name>
<reference evidence="1 2" key="1">
    <citation type="submission" date="2019-05" db="EMBL/GenBank/DDBJ databases">
        <title>Another draft genome of Portunus trituberculatus and its Hox gene families provides insights of decapod evolution.</title>
        <authorList>
            <person name="Jeong J.-H."/>
            <person name="Song I."/>
            <person name="Kim S."/>
            <person name="Choi T."/>
            <person name="Kim D."/>
            <person name="Ryu S."/>
            <person name="Kim W."/>
        </authorList>
    </citation>
    <scope>NUCLEOTIDE SEQUENCE [LARGE SCALE GENOMIC DNA]</scope>
    <source>
        <tissue evidence="1">Muscle</tissue>
    </source>
</reference>
<protein>
    <submittedName>
        <fullName evidence="1">Uncharacterized protein</fullName>
    </submittedName>
</protein>
<organism evidence="1 2">
    <name type="scientific">Portunus trituberculatus</name>
    <name type="common">Swimming crab</name>
    <name type="synonym">Neptunus trituberculatus</name>
    <dbReference type="NCBI Taxonomy" id="210409"/>
    <lineage>
        <taxon>Eukaryota</taxon>
        <taxon>Metazoa</taxon>
        <taxon>Ecdysozoa</taxon>
        <taxon>Arthropoda</taxon>
        <taxon>Crustacea</taxon>
        <taxon>Multicrustacea</taxon>
        <taxon>Malacostraca</taxon>
        <taxon>Eumalacostraca</taxon>
        <taxon>Eucarida</taxon>
        <taxon>Decapoda</taxon>
        <taxon>Pleocyemata</taxon>
        <taxon>Brachyura</taxon>
        <taxon>Eubrachyura</taxon>
        <taxon>Portunoidea</taxon>
        <taxon>Portunidae</taxon>
        <taxon>Portuninae</taxon>
        <taxon>Portunus</taxon>
    </lineage>
</organism>